<dbReference type="Gene3D" id="1.20.1070.10">
    <property type="entry name" value="Rhodopsin 7-helix transmembrane proteins"/>
    <property type="match status" value="1"/>
</dbReference>
<keyword evidence="3" id="KW-1003">Cell membrane</keyword>
<dbReference type="PROSITE" id="PS50261">
    <property type="entry name" value="G_PROTEIN_RECEP_F2_4"/>
    <property type="match status" value="1"/>
</dbReference>
<dbReference type="GO" id="GO:0005886">
    <property type="term" value="C:plasma membrane"/>
    <property type="evidence" value="ECO:0007669"/>
    <property type="project" value="UniProtKB-SubCell"/>
</dbReference>
<keyword evidence="6" id="KW-0297">G-protein coupled receptor</keyword>
<feature type="non-terminal residue" evidence="14">
    <location>
        <position position="347"/>
    </location>
</feature>
<organism evidence="14 16">
    <name type="scientific">Dinothrombium tinctorium</name>
    <dbReference type="NCBI Taxonomy" id="1965070"/>
    <lineage>
        <taxon>Eukaryota</taxon>
        <taxon>Metazoa</taxon>
        <taxon>Ecdysozoa</taxon>
        <taxon>Arthropoda</taxon>
        <taxon>Chelicerata</taxon>
        <taxon>Arachnida</taxon>
        <taxon>Acari</taxon>
        <taxon>Acariformes</taxon>
        <taxon>Trombidiformes</taxon>
        <taxon>Prostigmata</taxon>
        <taxon>Anystina</taxon>
        <taxon>Parasitengona</taxon>
        <taxon>Trombidioidea</taxon>
        <taxon>Trombidiidae</taxon>
        <taxon>Dinothrombium</taxon>
    </lineage>
</organism>
<dbReference type="Proteomes" id="UP000285301">
    <property type="component" value="Unassembled WGS sequence"/>
</dbReference>
<evidence type="ECO:0000259" key="13">
    <source>
        <dbReference type="PROSITE" id="PS50261"/>
    </source>
</evidence>
<dbReference type="SMART" id="SM00008">
    <property type="entry name" value="HormR"/>
    <property type="match status" value="1"/>
</dbReference>
<keyword evidence="9" id="KW-0807">Transducer</keyword>
<evidence type="ECO:0000256" key="4">
    <source>
        <dbReference type="ARBA" id="ARBA00022692"/>
    </source>
</evidence>
<feature type="domain" description="G-protein coupled receptors family 2 profile 2" evidence="13">
    <location>
        <begin position="138"/>
        <end position="318"/>
    </location>
</feature>
<keyword evidence="5 11" id="KW-1133">Transmembrane helix</keyword>
<evidence type="ECO:0000256" key="5">
    <source>
        <dbReference type="ARBA" id="ARBA00022989"/>
    </source>
</evidence>
<dbReference type="STRING" id="1965070.A0A3S3NZL3"/>
<dbReference type="InterPro" id="IPR036445">
    <property type="entry name" value="GPCR_2_extracell_dom_sf"/>
</dbReference>
<feature type="transmembrane region" description="Helical" evidence="11">
    <location>
        <begin position="261"/>
        <end position="282"/>
    </location>
</feature>
<dbReference type="OrthoDB" id="16753at2759"/>
<name>A0A3S3NZL3_9ACAR</name>
<gene>
    <name evidence="14" type="ORF">B4U79_05868</name>
    <name evidence="15" type="ORF">B4U79_10430</name>
</gene>
<feature type="transmembrane region" description="Helical" evidence="11">
    <location>
        <begin position="197"/>
        <end position="218"/>
    </location>
</feature>
<evidence type="ECO:0000256" key="7">
    <source>
        <dbReference type="ARBA" id="ARBA00023136"/>
    </source>
</evidence>
<proteinExistence type="inferred from homology"/>
<dbReference type="PRINTS" id="PR00249">
    <property type="entry name" value="GPCRSECRETIN"/>
</dbReference>
<keyword evidence="4 11" id="KW-0812">Transmembrane</keyword>
<feature type="compositionally biased region" description="Polar residues" evidence="10">
    <location>
        <begin position="228"/>
        <end position="239"/>
    </location>
</feature>
<dbReference type="SUPFAM" id="SSF111418">
    <property type="entry name" value="Hormone receptor domain"/>
    <property type="match status" value="1"/>
</dbReference>
<dbReference type="InterPro" id="IPR050332">
    <property type="entry name" value="GPCR_2"/>
</dbReference>
<evidence type="ECO:0000256" key="2">
    <source>
        <dbReference type="ARBA" id="ARBA00005314"/>
    </source>
</evidence>
<dbReference type="PANTHER" id="PTHR45620">
    <property type="entry name" value="PDF RECEPTOR-LIKE PROTEIN-RELATED"/>
    <property type="match status" value="1"/>
</dbReference>
<dbReference type="Pfam" id="PF00002">
    <property type="entry name" value="7tm_2"/>
    <property type="match status" value="1"/>
</dbReference>
<comment type="similarity">
    <text evidence="2">Belongs to the G-protein coupled receptor 2 family.</text>
</comment>
<evidence type="ECO:0000256" key="11">
    <source>
        <dbReference type="SAM" id="Phobius"/>
    </source>
</evidence>
<dbReference type="PROSITE" id="PS50227">
    <property type="entry name" value="G_PROTEIN_RECEP_F2_3"/>
    <property type="match status" value="1"/>
</dbReference>
<evidence type="ECO:0000256" key="10">
    <source>
        <dbReference type="SAM" id="MobiDB-lite"/>
    </source>
</evidence>
<keyword evidence="16" id="KW-1185">Reference proteome</keyword>
<comment type="subcellular location">
    <subcellularLocation>
        <location evidence="1">Cell membrane</location>
        <topology evidence="1">Multi-pass membrane protein</topology>
    </subcellularLocation>
</comment>
<dbReference type="GO" id="GO:0007188">
    <property type="term" value="P:adenylate cyclase-modulating G protein-coupled receptor signaling pathway"/>
    <property type="evidence" value="ECO:0007669"/>
    <property type="project" value="TreeGrafter"/>
</dbReference>
<dbReference type="EMBL" id="NCKU01002712">
    <property type="protein sequence ID" value="RWS08956.1"/>
    <property type="molecule type" value="Genomic_DNA"/>
</dbReference>
<evidence type="ECO:0000256" key="1">
    <source>
        <dbReference type="ARBA" id="ARBA00004651"/>
    </source>
</evidence>
<comment type="caution">
    <text evidence="14">The sequence shown here is derived from an EMBL/GenBank/DDBJ whole genome shotgun (WGS) entry which is preliminary data.</text>
</comment>
<dbReference type="Gene3D" id="4.10.1240.10">
    <property type="entry name" value="GPCR, family 2, extracellular hormone receptor domain"/>
    <property type="match status" value="1"/>
</dbReference>
<feature type="domain" description="G-protein coupled receptors family 2 profile 1" evidence="12">
    <location>
        <begin position="47"/>
        <end position="132"/>
    </location>
</feature>
<dbReference type="EMBL" id="NCKU01002713">
    <property type="protein sequence ID" value="RWS08955.1"/>
    <property type="molecule type" value="Genomic_DNA"/>
</dbReference>
<reference evidence="14" key="2">
    <citation type="submission" date="2018-11" db="EMBL/GenBank/DDBJ databases">
        <title>Trombidioid mite genomics.</title>
        <authorList>
            <person name="Dong X."/>
        </authorList>
    </citation>
    <scope>NUCLEOTIDE SEQUENCE</scope>
    <source>
        <strain evidence="14">UoL-WK</strain>
    </source>
</reference>
<keyword evidence="8 14" id="KW-0675">Receptor</keyword>
<reference evidence="14 16" key="1">
    <citation type="journal article" date="2018" name="Gigascience">
        <title>Genomes of trombidid mites reveal novel predicted allergens and laterally-transferred genes associated with secondary metabolism.</title>
        <authorList>
            <person name="Dong X."/>
            <person name="Chaisiri K."/>
            <person name="Xia D."/>
            <person name="Armstrong S.D."/>
            <person name="Fang Y."/>
            <person name="Donnelly M.J."/>
            <person name="Kadowaki T."/>
            <person name="McGarry J.W."/>
            <person name="Darby A.C."/>
            <person name="Makepeace B.L."/>
        </authorList>
    </citation>
    <scope>NUCLEOTIDE SEQUENCE [LARGE SCALE GENOMIC DNA]</scope>
    <source>
        <strain evidence="14">UoL-WK</strain>
    </source>
</reference>
<dbReference type="SUPFAM" id="SSF81321">
    <property type="entry name" value="Family A G protein-coupled receptor-like"/>
    <property type="match status" value="1"/>
</dbReference>
<feature type="transmembrane region" description="Helical" evidence="11">
    <location>
        <begin position="294"/>
        <end position="317"/>
    </location>
</feature>
<dbReference type="GO" id="GO:0008528">
    <property type="term" value="F:G protein-coupled peptide receptor activity"/>
    <property type="evidence" value="ECO:0007669"/>
    <property type="project" value="TreeGrafter"/>
</dbReference>
<evidence type="ECO:0000313" key="14">
    <source>
        <dbReference type="EMBL" id="RWS08955.1"/>
    </source>
</evidence>
<evidence type="ECO:0000313" key="15">
    <source>
        <dbReference type="EMBL" id="RWS08956.1"/>
    </source>
</evidence>
<sequence>YIGYGLLEDTKTNLTVQSNETLALSKTFVFASMVEKWQQCCNEAVKCCHKHLSIHEKHRMNVCPKTWDGWTCWENDTPTSFVTTKPCPSHIYWKMDAPPCTGYVVKECDERGEWFKKEGREWSNYINCARDDPRLKPLIILAYGVPFITTLLYTICRFISSYDYFNEKNTVQNEISIRIVNEDSCWLLPSVRYWNELIINGPNLAILIVNFVFLISMLREIYRKALSVPSNNSTPSHPQRNLIRAPSSPSNSTPTGSSLLVSLRAASLLLPLYGLHYLFIVYRPDISVCWLSETYHYASLTLDGLQATLVSILFCFTNNEVRQLIKRALCGTRDQSVYLTEVIHAPH</sequence>
<evidence type="ECO:0000259" key="12">
    <source>
        <dbReference type="PROSITE" id="PS50227"/>
    </source>
</evidence>
<feature type="transmembrane region" description="Helical" evidence="11">
    <location>
        <begin position="140"/>
        <end position="160"/>
    </location>
</feature>
<evidence type="ECO:0000256" key="6">
    <source>
        <dbReference type="ARBA" id="ARBA00023040"/>
    </source>
</evidence>
<dbReference type="InterPro" id="IPR001879">
    <property type="entry name" value="GPCR_2_extracellular_dom"/>
</dbReference>
<evidence type="ECO:0000256" key="8">
    <source>
        <dbReference type="ARBA" id="ARBA00023170"/>
    </source>
</evidence>
<protein>
    <submittedName>
        <fullName evidence="14">Hormone receptor-like protein</fullName>
    </submittedName>
</protein>
<dbReference type="InterPro" id="IPR017981">
    <property type="entry name" value="GPCR_2-like_7TM"/>
</dbReference>
<dbReference type="PANTHER" id="PTHR45620:SF42">
    <property type="entry name" value="G-PROTEIN COUPLED RECEPTOR SEB-2"/>
    <property type="match status" value="1"/>
</dbReference>
<dbReference type="AlphaFoldDB" id="A0A3S3NZL3"/>
<feature type="region of interest" description="Disordered" evidence="10">
    <location>
        <begin position="228"/>
        <end position="252"/>
    </location>
</feature>
<evidence type="ECO:0000313" key="16">
    <source>
        <dbReference type="Proteomes" id="UP000285301"/>
    </source>
</evidence>
<feature type="non-terminal residue" evidence="14">
    <location>
        <position position="1"/>
    </location>
</feature>
<keyword evidence="7 11" id="KW-0472">Membrane</keyword>
<evidence type="ECO:0000256" key="3">
    <source>
        <dbReference type="ARBA" id="ARBA00022475"/>
    </source>
</evidence>
<accession>A0A3S3NZL3</accession>
<evidence type="ECO:0000256" key="9">
    <source>
        <dbReference type="ARBA" id="ARBA00023224"/>
    </source>
</evidence>
<dbReference type="InterPro" id="IPR000832">
    <property type="entry name" value="GPCR_2_secretin-like"/>
</dbReference>
<dbReference type="GO" id="GO:0007166">
    <property type="term" value="P:cell surface receptor signaling pathway"/>
    <property type="evidence" value="ECO:0007669"/>
    <property type="project" value="InterPro"/>
</dbReference>